<dbReference type="STRING" id="9545.ENSMNEP00000014814"/>
<protein>
    <submittedName>
        <fullName evidence="1">Uncharacterized protein</fullName>
    </submittedName>
</protein>
<dbReference type="AlphaFoldDB" id="A0A2K6BTT1"/>
<proteinExistence type="predicted"/>
<dbReference type="GeneTree" id="ENSGT00940000155155"/>
<evidence type="ECO:0000313" key="2">
    <source>
        <dbReference type="Proteomes" id="UP000233120"/>
    </source>
</evidence>
<accession>A0A2K6BTT1</accession>
<dbReference type="Pfam" id="PF20168">
    <property type="entry name" value="PDS5"/>
    <property type="match status" value="1"/>
</dbReference>
<sequence length="137" mass="15712">MSRLQLAAGSAIMKLAQEPCYHEIITPEQFQLCALVINDECYQVRQIFSQKLHKALVKLLLPLDAHARQCLPKNISIHREYIEQNPMATEKLLSLLPEYLLKRIWSLYDINGPPQFCNMMQVSGTKGSKSRIVERSS</sequence>
<reference evidence="1" key="2">
    <citation type="submission" date="2025-09" db="UniProtKB">
        <authorList>
            <consortium name="Ensembl"/>
        </authorList>
    </citation>
    <scope>IDENTIFICATION</scope>
</reference>
<evidence type="ECO:0000313" key="1">
    <source>
        <dbReference type="Ensembl" id="ENSMNEP00000014814.1"/>
    </source>
</evidence>
<keyword evidence="2" id="KW-1185">Reference proteome</keyword>
<dbReference type="OMA" id="PEYVHIT"/>
<dbReference type="Ensembl" id="ENSMNET00000039018.1">
    <property type="protein sequence ID" value="ENSMNEP00000014814.1"/>
    <property type="gene ID" value="ENSMNEG00000031546.1"/>
</dbReference>
<organism evidence="1 2">
    <name type="scientific">Macaca nemestrina</name>
    <name type="common">Pig-tailed macaque</name>
    <dbReference type="NCBI Taxonomy" id="9545"/>
    <lineage>
        <taxon>Eukaryota</taxon>
        <taxon>Metazoa</taxon>
        <taxon>Chordata</taxon>
        <taxon>Craniata</taxon>
        <taxon>Vertebrata</taxon>
        <taxon>Euteleostomi</taxon>
        <taxon>Mammalia</taxon>
        <taxon>Eutheria</taxon>
        <taxon>Euarchontoglires</taxon>
        <taxon>Primates</taxon>
        <taxon>Haplorrhini</taxon>
        <taxon>Catarrhini</taxon>
        <taxon>Cercopithecidae</taxon>
        <taxon>Cercopithecinae</taxon>
        <taxon>Macaca</taxon>
    </lineage>
</organism>
<name>A0A2K6BTT1_MACNE</name>
<reference evidence="1" key="1">
    <citation type="submission" date="2025-08" db="UniProtKB">
        <authorList>
            <consortium name="Ensembl"/>
        </authorList>
    </citation>
    <scope>IDENTIFICATION</scope>
</reference>
<dbReference type="Bgee" id="ENSMNEG00000031546">
    <property type="expression patterns" value="Expressed in thymus and 12 other cell types or tissues"/>
</dbReference>
<dbReference type="Proteomes" id="UP000233120">
    <property type="component" value="Unassembled WGS sequence"/>
</dbReference>